<proteinExistence type="predicted"/>
<accession>B4JUK8</accession>
<evidence type="ECO:0000313" key="4">
    <source>
        <dbReference type="Proteomes" id="UP000001070"/>
    </source>
</evidence>
<dbReference type="OMA" id="QREICTR"/>
<evidence type="ECO:0000256" key="2">
    <source>
        <dbReference type="SAM" id="Phobius"/>
    </source>
</evidence>
<keyword evidence="2" id="KW-1133">Transmembrane helix</keyword>
<dbReference type="Proteomes" id="UP000001070">
    <property type="component" value="Unassembled WGS sequence"/>
</dbReference>
<keyword evidence="4" id="KW-1185">Reference proteome</keyword>
<dbReference type="AlphaFoldDB" id="B4JUK8"/>
<dbReference type="EMBL" id="CH916374">
    <property type="protein sequence ID" value="EDV91178.1"/>
    <property type="molecule type" value="Genomic_DNA"/>
</dbReference>
<name>B4JUK8_DROGR</name>
<keyword evidence="2" id="KW-0472">Membrane</keyword>
<dbReference type="eggNOG" id="ENOG502T970">
    <property type="taxonomic scope" value="Eukaryota"/>
</dbReference>
<feature type="region of interest" description="Disordered" evidence="1">
    <location>
        <begin position="250"/>
        <end position="291"/>
    </location>
</feature>
<dbReference type="InParanoid" id="B4JUK8"/>
<organism evidence="4">
    <name type="scientific">Drosophila grimshawi</name>
    <name type="common">Hawaiian fruit fly</name>
    <name type="synonym">Idiomyia grimshawi</name>
    <dbReference type="NCBI Taxonomy" id="7222"/>
    <lineage>
        <taxon>Eukaryota</taxon>
        <taxon>Metazoa</taxon>
        <taxon>Ecdysozoa</taxon>
        <taxon>Arthropoda</taxon>
        <taxon>Hexapoda</taxon>
        <taxon>Insecta</taxon>
        <taxon>Pterygota</taxon>
        <taxon>Neoptera</taxon>
        <taxon>Endopterygota</taxon>
        <taxon>Diptera</taxon>
        <taxon>Brachycera</taxon>
        <taxon>Muscomorpha</taxon>
        <taxon>Ephydroidea</taxon>
        <taxon>Drosophilidae</taxon>
        <taxon>Drosophila</taxon>
        <taxon>Hawaiian Drosophila</taxon>
    </lineage>
</organism>
<protein>
    <submittedName>
        <fullName evidence="3">GH15587</fullName>
    </submittedName>
</protein>
<gene>
    <name evidence="3" type="primary">Dgri\GH15587</name>
    <name evidence="3" type="ORF">Dgri_GH15587</name>
</gene>
<keyword evidence="2" id="KW-0812">Transmembrane</keyword>
<sequence length="291" mass="32734">MSLSSICKTNPESADCSHWQREVCGQCPNWNLDQDEGHISSDAGHKLMTTDECQRLKRELQASLFKVNRDVNPMTILLLMFFVIFCLALTVWLLARAFVLGKRPEFPNEQVKVCDDRQPGGHASVESIMRQLRDKCATSGNTPSGVASKAEELFVPPHFWKRFPVKGFRGKTKKMEAIKTSGRNMIFETEDSDETSNMESSESLIPDELTSEETEASTSDQSEQSSMDEDQTSITINIQQAARDCTDILGKMPTCYGPLATTNSHPSNSPKRGKMRWANWLRRSKQTDSEV</sequence>
<feature type="transmembrane region" description="Helical" evidence="2">
    <location>
        <begin position="74"/>
        <end position="95"/>
    </location>
</feature>
<feature type="compositionally biased region" description="Polar residues" evidence="1">
    <location>
        <begin position="260"/>
        <end position="270"/>
    </location>
</feature>
<feature type="compositionally biased region" description="Low complexity" evidence="1">
    <location>
        <begin position="216"/>
        <end position="225"/>
    </location>
</feature>
<dbReference type="HOGENOM" id="CLU_957340_0_0_1"/>
<feature type="region of interest" description="Disordered" evidence="1">
    <location>
        <begin position="179"/>
        <end position="231"/>
    </location>
</feature>
<evidence type="ECO:0000256" key="1">
    <source>
        <dbReference type="SAM" id="MobiDB-lite"/>
    </source>
</evidence>
<reference evidence="3 4" key="1">
    <citation type="journal article" date="2007" name="Nature">
        <title>Evolution of genes and genomes on the Drosophila phylogeny.</title>
        <authorList>
            <consortium name="Drosophila 12 Genomes Consortium"/>
            <person name="Clark A.G."/>
            <person name="Eisen M.B."/>
            <person name="Smith D.R."/>
            <person name="Bergman C.M."/>
            <person name="Oliver B."/>
            <person name="Markow T.A."/>
            <person name="Kaufman T.C."/>
            <person name="Kellis M."/>
            <person name="Gelbart W."/>
            <person name="Iyer V.N."/>
            <person name="Pollard D.A."/>
            <person name="Sackton T.B."/>
            <person name="Larracuente A.M."/>
            <person name="Singh N.D."/>
            <person name="Abad J.P."/>
            <person name="Abt D.N."/>
            <person name="Adryan B."/>
            <person name="Aguade M."/>
            <person name="Akashi H."/>
            <person name="Anderson W.W."/>
            <person name="Aquadro C.F."/>
            <person name="Ardell D.H."/>
            <person name="Arguello R."/>
            <person name="Artieri C.G."/>
            <person name="Barbash D.A."/>
            <person name="Barker D."/>
            <person name="Barsanti P."/>
            <person name="Batterham P."/>
            <person name="Batzoglou S."/>
            <person name="Begun D."/>
            <person name="Bhutkar A."/>
            <person name="Blanco E."/>
            <person name="Bosak S.A."/>
            <person name="Bradley R.K."/>
            <person name="Brand A.D."/>
            <person name="Brent M.R."/>
            <person name="Brooks A.N."/>
            <person name="Brown R.H."/>
            <person name="Butlin R.K."/>
            <person name="Caggese C."/>
            <person name="Calvi B.R."/>
            <person name="Bernardo de Carvalho A."/>
            <person name="Caspi A."/>
            <person name="Castrezana S."/>
            <person name="Celniker S.E."/>
            <person name="Chang J.L."/>
            <person name="Chapple C."/>
            <person name="Chatterji S."/>
            <person name="Chinwalla A."/>
            <person name="Civetta A."/>
            <person name="Clifton S.W."/>
            <person name="Comeron J.M."/>
            <person name="Costello J.C."/>
            <person name="Coyne J.A."/>
            <person name="Daub J."/>
            <person name="David R.G."/>
            <person name="Delcher A.L."/>
            <person name="Delehaunty K."/>
            <person name="Do C.B."/>
            <person name="Ebling H."/>
            <person name="Edwards K."/>
            <person name="Eickbush T."/>
            <person name="Evans J.D."/>
            <person name="Filipski A."/>
            <person name="Findeiss S."/>
            <person name="Freyhult E."/>
            <person name="Fulton L."/>
            <person name="Fulton R."/>
            <person name="Garcia A.C."/>
            <person name="Gardiner A."/>
            <person name="Garfield D.A."/>
            <person name="Garvin B.E."/>
            <person name="Gibson G."/>
            <person name="Gilbert D."/>
            <person name="Gnerre S."/>
            <person name="Godfrey J."/>
            <person name="Good R."/>
            <person name="Gotea V."/>
            <person name="Gravely B."/>
            <person name="Greenberg A.J."/>
            <person name="Griffiths-Jones S."/>
            <person name="Gross S."/>
            <person name="Guigo R."/>
            <person name="Gustafson E.A."/>
            <person name="Haerty W."/>
            <person name="Hahn M.W."/>
            <person name="Halligan D.L."/>
            <person name="Halpern A.L."/>
            <person name="Halter G.M."/>
            <person name="Han M.V."/>
            <person name="Heger A."/>
            <person name="Hillier L."/>
            <person name="Hinrichs A.S."/>
            <person name="Holmes I."/>
            <person name="Hoskins R.A."/>
            <person name="Hubisz M.J."/>
            <person name="Hultmark D."/>
            <person name="Huntley M.A."/>
            <person name="Jaffe D.B."/>
            <person name="Jagadeeshan S."/>
            <person name="Jeck W.R."/>
            <person name="Johnson J."/>
            <person name="Jones C.D."/>
            <person name="Jordan W.C."/>
            <person name="Karpen G.H."/>
            <person name="Kataoka E."/>
            <person name="Keightley P.D."/>
            <person name="Kheradpour P."/>
            <person name="Kirkness E.F."/>
            <person name="Koerich L.B."/>
            <person name="Kristiansen K."/>
            <person name="Kudrna D."/>
            <person name="Kulathinal R.J."/>
            <person name="Kumar S."/>
            <person name="Kwok R."/>
            <person name="Lander E."/>
            <person name="Langley C.H."/>
            <person name="Lapoint R."/>
            <person name="Lazzaro B.P."/>
            <person name="Lee S.J."/>
            <person name="Levesque L."/>
            <person name="Li R."/>
            <person name="Lin C.F."/>
            <person name="Lin M.F."/>
            <person name="Lindblad-Toh K."/>
            <person name="Llopart A."/>
            <person name="Long M."/>
            <person name="Low L."/>
            <person name="Lozovsky E."/>
            <person name="Lu J."/>
            <person name="Luo M."/>
            <person name="Machado C.A."/>
            <person name="Makalowski W."/>
            <person name="Marzo M."/>
            <person name="Matsuda M."/>
            <person name="Matzkin L."/>
            <person name="McAllister B."/>
            <person name="McBride C.S."/>
            <person name="McKernan B."/>
            <person name="McKernan K."/>
            <person name="Mendez-Lago M."/>
            <person name="Minx P."/>
            <person name="Mollenhauer M.U."/>
            <person name="Montooth K."/>
            <person name="Mount S.M."/>
            <person name="Mu X."/>
            <person name="Myers E."/>
            <person name="Negre B."/>
            <person name="Newfeld S."/>
            <person name="Nielsen R."/>
            <person name="Noor M.A."/>
            <person name="O'Grady P."/>
            <person name="Pachter L."/>
            <person name="Papaceit M."/>
            <person name="Parisi M.J."/>
            <person name="Parisi M."/>
            <person name="Parts L."/>
            <person name="Pedersen J.S."/>
            <person name="Pesole G."/>
            <person name="Phillippy A.M."/>
            <person name="Ponting C.P."/>
            <person name="Pop M."/>
            <person name="Porcelli D."/>
            <person name="Powell J.R."/>
            <person name="Prohaska S."/>
            <person name="Pruitt K."/>
            <person name="Puig M."/>
            <person name="Quesneville H."/>
            <person name="Ram K.R."/>
            <person name="Rand D."/>
            <person name="Rasmussen M.D."/>
            <person name="Reed L.K."/>
            <person name="Reenan R."/>
            <person name="Reily A."/>
            <person name="Remington K.A."/>
            <person name="Rieger T.T."/>
            <person name="Ritchie M.G."/>
            <person name="Robin C."/>
            <person name="Rogers Y.H."/>
            <person name="Rohde C."/>
            <person name="Rozas J."/>
            <person name="Rubenfield M.J."/>
            <person name="Ruiz A."/>
            <person name="Russo S."/>
            <person name="Salzberg S.L."/>
            <person name="Sanchez-Gracia A."/>
            <person name="Saranga D.J."/>
            <person name="Sato H."/>
            <person name="Schaeffer S.W."/>
            <person name="Schatz M.C."/>
            <person name="Schlenke T."/>
            <person name="Schwartz R."/>
            <person name="Segarra C."/>
            <person name="Singh R.S."/>
            <person name="Sirot L."/>
            <person name="Sirota M."/>
            <person name="Sisneros N.B."/>
            <person name="Smith C.D."/>
            <person name="Smith T.F."/>
            <person name="Spieth J."/>
            <person name="Stage D.E."/>
            <person name="Stark A."/>
            <person name="Stephan W."/>
            <person name="Strausberg R.L."/>
            <person name="Strempel S."/>
            <person name="Sturgill D."/>
            <person name="Sutton G."/>
            <person name="Sutton G.G."/>
            <person name="Tao W."/>
            <person name="Teichmann S."/>
            <person name="Tobari Y.N."/>
            <person name="Tomimura Y."/>
            <person name="Tsolas J.M."/>
            <person name="Valente V.L."/>
            <person name="Venter E."/>
            <person name="Venter J.C."/>
            <person name="Vicario S."/>
            <person name="Vieira F.G."/>
            <person name="Vilella A.J."/>
            <person name="Villasante A."/>
            <person name="Walenz B."/>
            <person name="Wang J."/>
            <person name="Wasserman M."/>
            <person name="Watts T."/>
            <person name="Wilson D."/>
            <person name="Wilson R.K."/>
            <person name="Wing R.A."/>
            <person name="Wolfner M.F."/>
            <person name="Wong A."/>
            <person name="Wong G.K."/>
            <person name="Wu C.I."/>
            <person name="Wu G."/>
            <person name="Yamamoto D."/>
            <person name="Yang H.P."/>
            <person name="Yang S.P."/>
            <person name="Yorke J.A."/>
            <person name="Yoshida K."/>
            <person name="Zdobnov E."/>
            <person name="Zhang P."/>
            <person name="Zhang Y."/>
            <person name="Zimin A.V."/>
            <person name="Baldwin J."/>
            <person name="Abdouelleil A."/>
            <person name="Abdulkadir J."/>
            <person name="Abebe A."/>
            <person name="Abera B."/>
            <person name="Abreu J."/>
            <person name="Acer S.C."/>
            <person name="Aftuck L."/>
            <person name="Alexander A."/>
            <person name="An P."/>
            <person name="Anderson E."/>
            <person name="Anderson S."/>
            <person name="Arachi H."/>
            <person name="Azer M."/>
            <person name="Bachantsang P."/>
            <person name="Barry A."/>
            <person name="Bayul T."/>
            <person name="Berlin A."/>
            <person name="Bessette D."/>
            <person name="Bloom T."/>
            <person name="Blye J."/>
            <person name="Boguslavskiy L."/>
            <person name="Bonnet C."/>
            <person name="Boukhgalter B."/>
            <person name="Bourzgui I."/>
            <person name="Brown A."/>
            <person name="Cahill P."/>
            <person name="Channer S."/>
            <person name="Cheshatsang Y."/>
            <person name="Chuda L."/>
            <person name="Citroen M."/>
            <person name="Collymore A."/>
            <person name="Cooke P."/>
            <person name="Costello M."/>
            <person name="D'Aco K."/>
            <person name="Daza R."/>
            <person name="De Haan G."/>
            <person name="DeGray S."/>
            <person name="DeMaso C."/>
            <person name="Dhargay N."/>
            <person name="Dooley K."/>
            <person name="Dooley E."/>
            <person name="Doricent M."/>
            <person name="Dorje P."/>
            <person name="Dorjee K."/>
            <person name="Dupes A."/>
            <person name="Elong R."/>
            <person name="Falk J."/>
            <person name="Farina A."/>
            <person name="Faro S."/>
            <person name="Ferguson D."/>
            <person name="Fisher S."/>
            <person name="Foley C.D."/>
            <person name="Franke A."/>
            <person name="Friedrich D."/>
            <person name="Gadbois L."/>
            <person name="Gearin G."/>
            <person name="Gearin C.R."/>
            <person name="Giannoukos G."/>
            <person name="Goode T."/>
            <person name="Graham J."/>
            <person name="Grandbois E."/>
            <person name="Grewal S."/>
            <person name="Gyaltsen K."/>
            <person name="Hafez N."/>
            <person name="Hagos B."/>
            <person name="Hall J."/>
            <person name="Henson C."/>
            <person name="Hollinger A."/>
            <person name="Honan T."/>
            <person name="Huard M.D."/>
            <person name="Hughes L."/>
            <person name="Hurhula B."/>
            <person name="Husby M.E."/>
            <person name="Kamat A."/>
            <person name="Kanga B."/>
            <person name="Kashin S."/>
            <person name="Khazanovich D."/>
            <person name="Kisner P."/>
            <person name="Lance K."/>
            <person name="Lara M."/>
            <person name="Lee W."/>
            <person name="Lennon N."/>
            <person name="Letendre F."/>
            <person name="LeVine R."/>
            <person name="Lipovsky A."/>
            <person name="Liu X."/>
            <person name="Liu J."/>
            <person name="Liu S."/>
            <person name="Lokyitsang T."/>
            <person name="Lokyitsang Y."/>
            <person name="Lubonja R."/>
            <person name="Lui A."/>
            <person name="MacDonald P."/>
            <person name="Magnisalis V."/>
            <person name="Maru K."/>
            <person name="Matthews C."/>
            <person name="McCusker W."/>
            <person name="McDonough S."/>
            <person name="Mehta T."/>
            <person name="Meldrim J."/>
            <person name="Meneus L."/>
            <person name="Mihai O."/>
            <person name="Mihalev A."/>
            <person name="Mihova T."/>
            <person name="Mittelman R."/>
            <person name="Mlenga V."/>
            <person name="Montmayeur A."/>
            <person name="Mulrain L."/>
            <person name="Navidi A."/>
            <person name="Naylor J."/>
            <person name="Negash T."/>
            <person name="Nguyen T."/>
            <person name="Nguyen N."/>
            <person name="Nicol R."/>
            <person name="Norbu C."/>
            <person name="Norbu N."/>
            <person name="Novod N."/>
            <person name="O'Neill B."/>
            <person name="Osman S."/>
            <person name="Markiewicz E."/>
            <person name="Oyono O.L."/>
            <person name="Patti C."/>
            <person name="Phunkhang P."/>
            <person name="Pierre F."/>
            <person name="Priest M."/>
            <person name="Raghuraman S."/>
            <person name="Rege F."/>
            <person name="Reyes R."/>
            <person name="Rise C."/>
            <person name="Rogov P."/>
            <person name="Ross K."/>
            <person name="Ryan E."/>
            <person name="Settipalli S."/>
            <person name="Shea T."/>
            <person name="Sherpa N."/>
            <person name="Shi L."/>
            <person name="Shih D."/>
            <person name="Sparrow T."/>
            <person name="Spaulding J."/>
            <person name="Stalker J."/>
            <person name="Stange-Thomann N."/>
            <person name="Stavropoulos S."/>
            <person name="Stone C."/>
            <person name="Strader C."/>
            <person name="Tesfaye S."/>
            <person name="Thomson T."/>
            <person name="Thoulutsang Y."/>
            <person name="Thoulutsang D."/>
            <person name="Topham K."/>
            <person name="Topping I."/>
            <person name="Tsamla T."/>
            <person name="Vassiliev H."/>
            <person name="Vo A."/>
            <person name="Wangchuk T."/>
            <person name="Wangdi T."/>
            <person name="Weiand M."/>
            <person name="Wilkinson J."/>
            <person name="Wilson A."/>
            <person name="Yadav S."/>
            <person name="Young G."/>
            <person name="Yu Q."/>
            <person name="Zembek L."/>
            <person name="Zhong D."/>
            <person name="Zimmer A."/>
            <person name="Zwirko Z."/>
            <person name="Jaffe D.B."/>
            <person name="Alvarez P."/>
            <person name="Brockman W."/>
            <person name="Butler J."/>
            <person name="Chin C."/>
            <person name="Gnerre S."/>
            <person name="Grabherr M."/>
            <person name="Kleber M."/>
            <person name="Mauceli E."/>
            <person name="MacCallum I."/>
        </authorList>
    </citation>
    <scope>NUCLEOTIDE SEQUENCE [LARGE SCALE GENOMIC DNA]</scope>
    <source>
        <strain evidence="4">Tucson 15287-2541.00</strain>
    </source>
</reference>
<evidence type="ECO:0000313" key="3">
    <source>
        <dbReference type="EMBL" id="EDV91178.1"/>
    </source>
</evidence>
<dbReference type="PhylomeDB" id="B4JUK8"/>